<name>B9SDW3_RICCO</name>
<feature type="region of interest" description="Disordered" evidence="6">
    <location>
        <begin position="1"/>
        <end position="50"/>
    </location>
</feature>
<dbReference type="Proteomes" id="UP000008311">
    <property type="component" value="Unassembled WGS sequence"/>
</dbReference>
<evidence type="ECO:0000256" key="5">
    <source>
        <dbReference type="PROSITE-ProRule" id="PRU00267"/>
    </source>
</evidence>
<dbReference type="GO" id="GO:0006325">
    <property type="term" value="P:chromatin organization"/>
    <property type="evidence" value="ECO:0007669"/>
    <property type="project" value="UniProtKB-ARBA"/>
</dbReference>
<dbReference type="AlphaFoldDB" id="B9SDW3"/>
<protein>
    <submittedName>
        <fullName evidence="8">DNA-binding protein MNB1B, putative</fullName>
    </submittedName>
</protein>
<feature type="domain" description="HMG box" evidence="7">
    <location>
        <begin position="48"/>
        <end position="117"/>
    </location>
</feature>
<dbReference type="GO" id="GO:0000785">
    <property type="term" value="C:chromatin"/>
    <property type="evidence" value="ECO:0007669"/>
    <property type="project" value="UniProtKB-ARBA"/>
</dbReference>
<dbReference type="InterPro" id="IPR036910">
    <property type="entry name" value="HMG_box_dom_sf"/>
</dbReference>
<dbReference type="PANTHER" id="PTHR46261:SF32">
    <property type="entry name" value="HIGH MOBILITY GROUP B PROTEIN 3-LIKE"/>
    <property type="match status" value="1"/>
</dbReference>
<evidence type="ECO:0000256" key="4">
    <source>
        <dbReference type="ARBA" id="ARBA00023242"/>
    </source>
</evidence>
<dbReference type="SMART" id="SM00398">
    <property type="entry name" value="HMG"/>
    <property type="match status" value="1"/>
</dbReference>
<feature type="region of interest" description="Disordered" evidence="6">
    <location>
        <begin position="116"/>
        <end position="155"/>
    </location>
</feature>
<feature type="DNA-binding region" description="HMG box" evidence="5">
    <location>
        <begin position="48"/>
        <end position="117"/>
    </location>
</feature>
<feature type="compositionally biased region" description="Basic and acidic residues" evidence="6">
    <location>
        <begin position="22"/>
        <end position="49"/>
    </location>
</feature>
<dbReference type="GO" id="GO:0005634">
    <property type="term" value="C:nucleus"/>
    <property type="evidence" value="ECO:0007669"/>
    <property type="project" value="UniProtKB-SubCell"/>
</dbReference>
<keyword evidence="3 5" id="KW-0238">DNA-binding</keyword>
<dbReference type="Pfam" id="PF00505">
    <property type="entry name" value="HMG_box"/>
    <property type="match status" value="1"/>
</dbReference>
<comment type="similarity">
    <text evidence="2">Belongs to the HMGB family.</text>
</comment>
<dbReference type="InParanoid" id="B9SDW3"/>
<dbReference type="SUPFAM" id="SSF47095">
    <property type="entry name" value="HMG-box"/>
    <property type="match status" value="1"/>
</dbReference>
<dbReference type="InterPro" id="IPR031061">
    <property type="entry name" value="HMGB_plant"/>
</dbReference>
<dbReference type="CDD" id="cd22005">
    <property type="entry name" value="HMG-box_AtHMGB1-like"/>
    <property type="match status" value="1"/>
</dbReference>
<feature type="compositionally biased region" description="Acidic residues" evidence="6">
    <location>
        <begin position="146"/>
        <end position="155"/>
    </location>
</feature>
<organism evidence="8 9">
    <name type="scientific">Ricinus communis</name>
    <name type="common">Castor bean</name>
    <dbReference type="NCBI Taxonomy" id="3988"/>
    <lineage>
        <taxon>Eukaryota</taxon>
        <taxon>Viridiplantae</taxon>
        <taxon>Streptophyta</taxon>
        <taxon>Embryophyta</taxon>
        <taxon>Tracheophyta</taxon>
        <taxon>Spermatophyta</taxon>
        <taxon>Magnoliopsida</taxon>
        <taxon>eudicotyledons</taxon>
        <taxon>Gunneridae</taxon>
        <taxon>Pentapetalae</taxon>
        <taxon>rosids</taxon>
        <taxon>fabids</taxon>
        <taxon>Malpighiales</taxon>
        <taxon>Euphorbiaceae</taxon>
        <taxon>Acalyphoideae</taxon>
        <taxon>Acalypheae</taxon>
        <taxon>Ricinus</taxon>
    </lineage>
</organism>
<evidence type="ECO:0000256" key="2">
    <source>
        <dbReference type="ARBA" id="ARBA00008774"/>
    </source>
</evidence>
<keyword evidence="9" id="KW-1185">Reference proteome</keyword>
<keyword evidence="4 5" id="KW-0539">Nucleus</keyword>
<dbReference type="PROSITE" id="PS50118">
    <property type="entry name" value="HMG_BOX_2"/>
    <property type="match status" value="1"/>
</dbReference>
<evidence type="ECO:0000313" key="9">
    <source>
        <dbReference type="Proteomes" id="UP000008311"/>
    </source>
</evidence>
<dbReference type="PANTHER" id="PTHR46261">
    <property type="entry name" value="HIGH MOBILITY GROUP B PROTEIN 4-RELATED"/>
    <property type="match status" value="1"/>
</dbReference>
<sequence length="155" mass="17488">MKGPRNAVIAQKKPSSKVLKARKAESKPGKEEASSRKKKNVSKDTDAPKRPASAFFIFMDEFRKYFKEKYPDNKAVSAVGKAGGEKWKSLSETDKAPYLEKALKRKAEYEKVLEAYKQQKFNNNNKNNGGNEKSEEESEKSTSEVNNDDEQEASS</sequence>
<feature type="compositionally biased region" description="Low complexity" evidence="6">
    <location>
        <begin position="122"/>
        <end position="131"/>
    </location>
</feature>
<evidence type="ECO:0000259" key="7">
    <source>
        <dbReference type="PROSITE" id="PS50118"/>
    </source>
</evidence>
<evidence type="ECO:0000313" key="8">
    <source>
        <dbReference type="EMBL" id="EEF38197.1"/>
    </source>
</evidence>
<dbReference type="InterPro" id="IPR009071">
    <property type="entry name" value="HMG_box_dom"/>
</dbReference>
<dbReference type="Gene3D" id="1.10.30.10">
    <property type="entry name" value="High mobility group box domain"/>
    <property type="match status" value="1"/>
</dbReference>
<reference evidence="9" key="1">
    <citation type="journal article" date="2010" name="Nat. Biotechnol.">
        <title>Draft genome sequence of the oilseed species Ricinus communis.</title>
        <authorList>
            <person name="Chan A.P."/>
            <person name="Crabtree J."/>
            <person name="Zhao Q."/>
            <person name="Lorenzi H."/>
            <person name="Orvis J."/>
            <person name="Puiu D."/>
            <person name="Melake-Berhan A."/>
            <person name="Jones K.M."/>
            <person name="Redman J."/>
            <person name="Chen G."/>
            <person name="Cahoon E.B."/>
            <person name="Gedil M."/>
            <person name="Stanke M."/>
            <person name="Haas B.J."/>
            <person name="Wortman J.R."/>
            <person name="Fraser-Liggett C.M."/>
            <person name="Ravel J."/>
            <person name="Rabinowicz P.D."/>
        </authorList>
    </citation>
    <scope>NUCLEOTIDE SEQUENCE [LARGE SCALE GENOMIC DNA]</scope>
    <source>
        <strain evidence="9">cv. Hale</strain>
    </source>
</reference>
<evidence type="ECO:0000256" key="6">
    <source>
        <dbReference type="SAM" id="MobiDB-lite"/>
    </source>
</evidence>
<evidence type="ECO:0000256" key="3">
    <source>
        <dbReference type="ARBA" id="ARBA00023125"/>
    </source>
</evidence>
<dbReference type="GO" id="GO:0030527">
    <property type="term" value="F:structural constituent of chromatin"/>
    <property type="evidence" value="ECO:0007669"/>
    <property type="project" value="UniProtKB-ARBA"/>
</dbReference>
<gene>
    <name evidence="8" type="ORF">RCOM_0487790</name>
</gene>
<dbReference type="GO" id="GO:0003677">
    <property type="term" value="F:DNA binding"/>
    <property type="evidence" value="ECO:0007669"/>
    <property type="project" value="UniProtKB-UniRule"/>
</dbReference>
<dbReference type="OMA" id="ASACEIH"/>
<comment type="subcellular location">
    <subcellularLocation>
        <location evidence="1">Nucleus</location>
    </subcellularLocation>
</comment>
<dbReference type="eggNOG" id="KOG0381">
    <property type="taxonomic scope" value="Eukaryota"/>
</dbReference>
<dbReference type="GO" id="GO:0003682">
    <property type="term" value="F:chromatin binding"/>
    <property type="evidence" value="ECO:0007669"/>
    <property type="project" value="UniProtKB-ARBA"/>
</dbReference>
<accession>B9SDW3</accession>
<dbReference type="EMBL" id="EQ973932">
    <property type="protein sequence ID" value="EEF38197.1"/>
    <property type="molecule type" value="Genomic_DNA"/>
</dbReference>
<dbReference type="KEGG" id="rcu:8274833"/>
<proteinExistence type="inferred from homology"/>
<dbReference type="OrthoDB" id="850649at2759"/>
<evidence type="ECO:0000256" key="1">
    <source>
        <dbReference type="ARBA" id="ARBA00004123"/>
    </source>
</evidence>
<dbReference type="STRING" id="3988.B9SDW3"/>